<dbReference type="InterPro" id="IPR003615">
    <property type="entry name" value="HNH_nuc"/>
</dbReference>
<dbReference type="GO" id="GO:0004519">
    <property type="term" value="F:endonuclease activity"/>
    <property type="evidence" value="ECO:0007669"/>
    <property type="project" value="InterPro"/>
</dbReference>
<dbReference type="Pfam" id="PF01844">
    <property type="entry name" value="HNH"/>
    <property type="match status" value="1"/>
</dbReference>
<name>A0A6V8Q7A0_9ACTN</name>
<proteinExistence type="predicted"/>
<reference evidence="2 3" key="1">
    <citation type="journal article" date="2020" name="Front. Microbiol.">
        <title>Single-cell genomics of novel Actinobacteria with the Wood-Ljungdahl pathway discovered in a serpentinizing system.</title>
        <authorList>
            <person name="Merino N."/>
            <person name="Kawai M."/>
            <person name="Boyd E.S."/>
            <person name="Colman D.R."/>
            <person name="McGlynn S.E."/>
            <person name="Nealson K.H."/>
            <person name="Kurokawa K."/>
            <person name="Hongoh Y."/>
        </authorList>
    </citation>
    <scope>NUCLEOTIDE SEQUENCE [LARGE SCALE GENOMIC DNA]</scope>
    <source>
        <strain evidence="2 3">S47</strain>
    </source>
</reference>
<evidence type="ECO:0000313" key="2">
    <source>
        <dbReference type="EMBL" id="GFP40433.1"/>
    </source>
</evidence>
<dbReference type="SMART" id="SM00507">
    <property type="entry name" value="HNHc"/>
    <property type="match status" value="1"/>
</dbReference>
<dbReference type="GO" id="GO:0008270">
    <property type="term" value="F:zinc ion binding"/>
    <property type="evidence" value="ECO:0007669"/>
    <property type="project" value="InterPro"/>
</dbReference>
<evidence type="ECO:0000259" key="1">
    <source>
        <dbReference type="SMART" id="SM00507"/>
    </source>
</evidence>
<dbReference type="EMBL" id="BLSD01000248">
    <property type="protein sequence ID" value="GFP40433.1"/>
    <property type="molecule type" value="Genomic_DNA"/>
</dbReference>
<dbReference type="CDD" id="cd00085">
    <property type="entry name" value="HNHc"/>
    <property type="match status" value="1"/>
</dbReference>
<evidence type="ECO:0000313" key="3">
    <source>
        <dbReference type="Proteomes" id="UP000569018"/>
    </source>
</evidence>
<organism evidence="2 3">
    <name type="scientific">Candidatus Hakubella thermalkaliphila</name>
    <dbReference type="NCBI Taxonomy" id="2754717"/>
    <lineage>
        <taxon>Bacteria</taxon>
        <taxon>Bacillati</taxon>
        <taxon>Actinomycetota</taxon>
        <taxon>Actinomycetota incertae sedis</taxon>
        <taxon>Candidatus Hakubellales</taxon>
        <taxon>Candidatus Hakubellaceae</taxon>
        <taxon>Candidatus Hakubella</taxon>
    </lineage>
</organism>
<dbReference type="InterPro" id="IPR002711">
    <property type="entry name" value="HNH"/>
</dbReference>
<dbReference type="AlphaFoldDB" id="A0A6V8Q7A0"/>
<dbReference type="Gene3D" id="1.10.30.50">
    <property type="match status" value="1"/>
</dbReference>
<protein>
    <recommendedName>
        <fullName evidence="1">HNH nuclease domain-containing protein</fullName>
    </recommendedName>
</protein>
<dbReference type="RefSeq" id="WP_219857145.1">
    <property type="nucleotide sequence ID" value="NZ_BLSD01000248.1"/>
</dbReference>
<comment type="caution">
    <text evidence="2">The sequence shown here is derived from an EMBL/GenBank/DDBJ whole genome shotgun (WGS) entry which is preliminary data.</text>
</comment>
<sequence length="481" mass="56985">MARRQLTDQEKKKVVERHTKDGVLRCFVDNEPIEDPDQVEFHHITPWSEDGSTNIDNIAPVCREHHRRIRTLSLQEFRDKLNLDRFFEDGFKKADGVRLDDVLASRLGKDGYGKTCRIETYDNYVKVYWHNGQAELFPLYRCPVTHFTYFYALVSIKHLKNDRELQPRPLEPVRMWELYRHFLRYTQLAPAICRLADSQILLFDGQHKTAAQVWAGQQQVECKIYLEADPRAIKETVLTAHDKLRQMPFYTSTLIARYSDLFREDWEQYLERPGQKSEAGFVEFLVRIKDLTKAEAVKRLRSAIQNDILEYPENRLREYIAEKNKTRKNPLTVSAVQRTFFAEFVASPPIDAELESPEDFRQREKENLIRLLNLIVDISLVNRWNPEARNEAHRTAERIYAAGSLRAWAPMLRVVIAQALNLIDDEERRRVFFREVDEEAFGIIERYLKKLFSHKLWFDSDPEIDNNLRVNNPEHVKEFFR</sequence>
<feature type="non-terminal residue" evidence="2">
    <location>
        <position position="481"/>
    </location>
</feature>
<dbReference type="SUPFAM" id="SSF110849">
    <property type="entry name" value="ParB/Sulfiredoxin"/>
    <property type="match status" value="1"/>
</dbReference>
<dbReference type="Proteomes" id="UP000569018">
    <property type="component" value="Unassembled WGS sequence"/>
</dbReference>
<dbReference type="InterPro" id="IPR036086">
    <property type="entry name" value="ParB/Sulfiredoxin_sf"/>
</dbReference>
<feature type="domain" description="HNH nuclease" evidence="1">
    <location>
        <begin position="11"/>
        <end position="67"/>
    </location>
</feature>
<accession>A0A6V8Q7A0</accession>
<dbReference type="GO" id="GO:0003676">
    <property type="term" value="F:nucleic acid binding"/>
    <property type="evidence" value="ECO:0007669"/>
    <property type="project" value="InterPro"/>
</dbReference>
<gene>
    <name evidence="2" type="ORF">HKBW3S47_02129</name>
</gene>